<proteinExistence type="predicted"/>
<dbReference type="AlphaFoldDB" id="A0A210P915"/>
<dbReference type="RefSeq" id="WP_054642969.1">
    <property type="nucleotide sequence ID" value="NZ_LNUB01000037.1"/>
</dbReference>
<dbReference type="EMBL" id="MXAL01000006">
    <property type="protein sequence ID" value="OWF32962.1"/>
    <property type="molecule type" value="Genomic_DNA"/>
</dbReference>
<accession>A0A210P915</accession>
<sequence>MKISAELFPVLELFNSNPQTTLQSLGKIGFTGIELYGNPTIDADKLRFMVEQSGLQITGYQVPWRLMQNGGLKDVIKYQKSLHNKHIIIAALGGPWESGHKVSENTISTWKKHALRINEMCKELSMQGMDLTYHTHSYDFGEKVERKETSFEILKQNVLPMVNFEIDSGNCLEGGLYPQKEILKLSGRSPFVHCKPYSKAKRYEIKFDSSLDENDWSSIIEASRISKTKWLVVEPESQSLGTSLEMMEDGFKCINKYI</sequence>
<reference evidence="1 2" key="1">
    <citation type="submission" date="2017-03" db="EMBL/GenBank/DDBJ databases">
        <title>Genome sequence of Lactobacillus kimchii KACC 12383.</title>
        <authorList>
            <person name="Chun J."/>
        </authorList>
    </citation>
    <scope>NUCLEOTIDE SEQUENCE [LARGE SCALE GENOMIC DNA]</scope>
    <source>
        <strain evidence="1 2">KACC 12383</strain>
    </source>
</reference>
<dbReference type="Gene3D" id="3.20.20.150">
    <property type="entry name" value="Divalent-metal-dependent TIM barrel enzymes"/>
    <property type="match status" value="1"/>
</dbReference>
<protein>
    <recommendedName>
        <fullName evidence="3">Xylose isomerase-like TIM barrel domain-containing protein</fullName>
    </recommendedName>
</protein>
<name>A0A210P915_9LACO</name>
<comment type="caution">
    <text evidence="1">The sequence shown here is derived from an EMBL/GenBank/DDBJ whole genome shotgun (WGS) entry which is preliminary data.</text>
</comment>
<evidence type="ECO:0000313" key="2">
    <source>
        <dbReference type="Proteomes" id="UP000196649"/>
    </source>
</evidence>
<gene>
    <name evidence="1" type="ORF">LKACC12383_01452</name>
</gene>
<organism evidence="1 2">
    <name type="scientific">Companilactobacillus kimchii</name>
    <dbReference type="NCBI Taxonomy" id="2801452"/>
    <lineage>
        <taxon>Bacteria</taxon>
        <taxon>Bacillati</taxon>
        <taxon>Bacillota</taxon>
        <taxon>Bacilli</taxon>
        <taxon>Lactobacillales</taxon>
        <taxon>Lactobacillaceae</taxon>
        <taxon>Companilactobacillus</taxon>
    </lineage>
</organism>
<evidence type="ECO:0000313" key="1">
    <source>
        <dbReference type="EMBL" id="OWF32962.1"/>
    </source>
</evidence>
<dbReference type="InterPro" id="IPR036237">
    <property type="entry name" value="Xyl_isomerase-like_sf"/>
</dbReference>
<dbReference type="SUPFAM" id="SSF51658">
    <property type="entry name" value="Xylose isomerase-like"/>
    <property type="match status" value="1"/>
</dbReference>
<evidence type="ECO:0008006" key="3">
    <source>
        <dbReference type="Google" id="ProtNLM"/>
    </source>
</evidence>
<dbReference type="Proteomes" id="UP000196649">
    <property type="component" value="Unassembled WGS sequence"/>
</dbReference>